<dbReference type="PROSITE" id="PS00397">
    <property type="entry name" value="RECOMBINASES_1"/>
    <property type="match status" value="1"/>
</dbReference>
<organism evidence="9 10">
    <name type="scientific">Candidatus Raskinella chloraquaticus</name>
    <dbReference type="NCBI Taxonomy" id="1951219"/>
    <lineage>
        <taxon>Bacteria</taxon>
        <taxon>Pseudomonadati</taxon>
        <taxon>Pseudomonadota</taxon>
        <taxon>Alphaproteobacteria</taxon>
        <taxon>Hyphomicrobiales</taxon>
        <taxon>Phreatobacteraceae</taxon>
        <taxon>Candidatus Raskinella</taxon>
    </lineage>
</organism>
<dbReference type="AlphaFoldDB" id="A0A1W9I2F5"/>
<dbReference type="PANTHER" id="PTHR30461:SF23">
    <property type="entry name" value="DNA RECOMBINASE-RELATED"/>
    <property type="match status" value="1"/>
</dbReference>
<dbReference type="InterPro" id="IPR006118">
    <property type="entry name" value="Recombinase_CS"/>
</dbReference>
<dbReference type="PROSITE" id="PS51737">
    <property type="entry name" value="RECOMBINASE_DNA_BIND"/>
    <property type="match status" value="1"/>
</dbReference>
<dbReference type="InterPro" id="IPR036162">
    <property type="entry name" value="Resolvase-like_N_sf"/>
</dbReference>
<dbReference type="Gene3D" id="3.90.1750.20">
    <property type="entry name" value="Putative Large Serine Recombinase, Chain B, Domain 2"/>
    <property type="match status" value="1"/>
</dbReference>
<evidence type="ECO:0000313" key="10">
    <source>
        <dbReference type="Proteomes" id="UP000192872"/>
    </source>
</evidence>
<dbReference type="SMART" id="SM00857">
    <property type="entry name" value="Resolvase"/>
    <property type="match status" value="1"/>
</dbReference>
<feature type="active site" description="O-(5'-phospho-DNA)-serine intermediate" evidence="4 5">
    <location>
        <position position="25"/>
    </location>
</feature>
<keyword evidence="3" id="KW-0233">DNA recombination</keyword>
<dbReference type="GO" id="GO:0015074">
    <property type="term" value="P:DNA integration"/>
    <property type="evidence" value="ECO:0007669"/>
    <property type="project" value="UniProtKB-KW"/>
</dbReference>
<feature type="domain" description="Resolvase/invertase-type recombinase catalytic" evidence="7">
    <location>
        <begin position="17"/>
        <end position="163"/>
    </location>
</feature>
<dbReference type="SUPFAM" id="SSF53041">
    <property type="entry name" value="Resolvase-like"/>
    <property type="match status" value="1"/>
</dbReference>
<dbReference type="RefSeq" id="WP_376800524.1">
    <property type="nucleotide sequence ID" value="NZ_DHWE01000034.1"/>
</dbReference>
<dbReference type="CDD" id="cd00338">
    <property type="entry name" value="Ser_Recombinase"/>
    <property type="match status" value="1"/>
</dbReference>
<keyword evidence="1" id="KW-0229">DNA integration</keyword>
<evidence type="ECO:0000256" key="3">
    <source>
        <dbReference type="ARBA" id="ARBA00023172"/>
    </source>
</evidence>
<dbReference type="GO" id="GO:0000150">
    <property type="term" value="F:DNA strand exchange activity"/>
    <property type="evidence" value="ECO:0007669"/>
    <property type="project" value="InterPro"/>
</dbReference>
<dbReference type="InterPro" id="IPR011109">
    <property type="entry name" value="DNA_bind_recombinase_dom"/>
</dbReference>
<proteinExistence type="predicted"/>
<dbReference type="EMBL" id="LWDL01000006">
    <property type="protein sequence ID" value="OQW53772.1"/>
    <property type="molecule type" value="Genomic_DNA"/>
</dbReference>
<dbReference type="Pfam" id="PF13408">
    <property type="entry name" value="Zn_ribbon_recom"/>
    <property type="match status" value="1"/>
</dbReference>
<dbReference type="InterPro" id="IPR050639">
    <property type="entry name" value="SSR_resolvase"/>
</dbReference>
<evidence type="ECO:0000259" key="7">
    <source>
        <dbReference type="PROSITE" id="PS51736"/>
    </source>
</evidence>
<gene>
    <name evidence="9" type="ORF">A4S15_14495</name>
</gene>
<evidence type="ECO:0000256" key="6">
    <source>
        <dbReference type="SAM" id="Coils"/>
    </source>
</evidence>
<comment type="caution">
    <text evidence="9">The sequence shown here is derived from an EMBL/GenBank/DDBJ whole genome shotgun (WGS) entry which is preliminary data.</text>
</comment>
<feature type="coiled-coil region" evidence="6">
    <location>
        <begin position="369"/>
        <end position="403"/>
    </location>
</feature>
<keyword evidence="6" id="KW-0175">Coiled coil</keyword>
<dbReference type="Pfam" id="PF00239">
    <property type="entry name" value="Resolvase"/>
    <property type="match status" value="1"/>
</dbReference>
<keyword evidence="2" id="KW-0238">DNA-binding</keyword>
<reference evidence="9 10" key="1">
    <citation type="journal article" date="2017" name="Water Res.">
        <title>Comammox in drinking water systems.</title>
        <authorList>
            <person name="Wang Y."/>
            <person name="Ma L."/>
            <person name="Mao Y."/>
            <person name="Jiang X."/>
            <person name="Xia Y."/>
            <person name="Yu K."/>
            <person name="Li B."/>
            <person name="Zhang T."/>
        </authorList>
    </citation>
    <scope>NUCLEOTIDE SEQUENCE [LARGE SCALE GENOMIC DNA]</scope>
    <source>
        <strain evidence="9">SG_bin8</strain>
    </source>
</reference>
<evidence type="ECO:0000256" key="2">
    <source>
        <dbReference type="ARBA" id="ARBA00023125"/>
    </source>
</evidence>
<dbReference type="PANTHER" id="PTHR30461">
    <property type="entry name" value="DNA-INVERTASE FROM LAMBDOID PROPHAGE"/>
    <property type="match status" value="1"/>
</dbReference>
<evidence type="ECO:0000256" key="5">
    <source>
        <dbReference type="PROSITE-ProRule" id="PRU10137"/>
    </source>
</evidence>
<evidence type="ECO:0000313" key="9">
    <source>
        <dbReference type="EMBL" id="OQW53772.1"/>
    </source>
</evidence>
<protein>
    <submittedName>
        <fullName evidence="9">Resolvase</fullName>
    </submittedName>
</protein>
<name>A0A1W9I2F5_9HYPH</name>
<dbReference type="InterPro" id="IPR038109">
    <property type="entry name" value="DNA_bind_recomb_sf"/>
</dbReference>
<dbReference type="STRING" id="1827387.A4S15_14495"/>
<dbReference type="InterPro" id="IPR025827">
    <property type="entry name" value="Zn_ribbon_recom_dom"/>
</dbReference>
<dbReference type="Pfam" id="PF07508">
    <property type="entry name" value="Recombinase"/>
    <property type="match status" value="1"/>
</dbReference>
<dbReference type="GO" id="GO:0003677">
    <property type="term" value="F:DNA binding"/>
    <property type="evidence" value="ECO:0007669"/>
    <property type="project" value="UniProtKB-KW"/>
</dbReference>
<evidence type="ECO:0000256" key="4">
    <source>
        <dbReference type="PIRSR" id="PIRSR606118-50"/>
    </source>
</evidence>
<dbReference type="InterPro" id="IPR006119">
    <property type="entry name" value="Resolv_N"/>
</dbReference>
<accession>A0A1W9I2F5</accession>
<sequence length="524" mass="59878">MKKSSKSSPSTTPSRREAVIYARVSSKEQEKEGYSIPAQLKLLKDYAVTNGLSVAQEYVDVETAKQTGRTAFGEMVAFLRKSPSVRVLLVEKTDRLYRNLKDWVTVDELDVEMHFPKEGVVLSRESRSSEKFMHGIKVLMAKNYIDNLSEESRKGMNEKAEQGIWPTKTPLGYKNVTAPDGKKIIAVNPALAPAVKHLFEWYARGDVSLHEVTKRAHAEGLLYAKSGAKVTTSTVHTMLRTRLYTGWFEWNGKLIQGKHEALVSTELWERVQAVMDGRFAKKLRQGHRDFAFSGLITCGACGCAIVAEIKKERYVYYHCTGWADKCQGTPSVCRRKHMREEALEAQFTELLGRLRFDDDVLEWMRDALHASHADERREHEEAIKRQQAEHKRLQERINAMYVDKLDGLVHTAFFNKMSNQWRAEQLVCLEAIERHQNAEKSYMEEGIQLLELARNAQRLFAKQEPREKRRLLSFLVSNCRWNDGELTTTFRQPFDMLAEAVATPIPATTPEGVIPAKNGIWLGD</sequence>
<feature type="domain" description="Recombinase" evidence="8">
    <location>
        <begin position="170"/>
        <end position="281"/>
    </location>
</feature>
<dbReference type="Gene3D" id="3.40.50.1390">
    <property type="entry name" value="Resolvase, N-terminal catalytic domain"/>
    <property type="match status" value="1"/>
</dbReference>
<evidence type="ECO:0000259" key="8">
    <source>
        <dbReference type="PROSITE" id="PS51737"/>
    </source>
</evidence>
<dbReference type="PROSITE" id="PS51736">
    <property type="entry name" value="RECOMBINASES_3"/>
    <property type="match status" value="1"/>
</dbReference>
<evidence type="ECO:0000256" key="1">
    <source>
        <dbReference type="ARBA" id="ARBA00022908"/>
    </source>
</evidence>
<dbReference type="Proteomes" id="UP000192872">
    <property type="component" value="Unassembled WGS sequence"/>
</dbReference>